<sequence length="241" mass="27476">MSDQKIPSVIERPLPNGVIYDMSTVGQVHITLPESSTWSSGLHWHETHDEYLKVVKGTIRVRLGDSRQVISATDGNQPEIKVPRYAWHEWQRAAPDGEEVVIIERTDPDDNDKAIFFWNLNGVILNSPKILSDETSVVSRLPSRLQELFLDIWIPLNLFIIFRALDNIPVFLNAPNLSRVSDNRLRSLLQNIDTVVSHLVLLLASWAGWVLGLQPVHRTYTPEVAYAAWQSRRTNTKKKIS</sequence>
<dbReference type="Gene3D" id="2.60.120.10">
    <property type="entry name" value="Jelly Rolls"/>
    <property type="match status" value="1"/>
</dbReference>
<keyword evidence="2" id="KW-1185">Reference proteome</keyword>
<name>A0A8H4TI57_9HYPO</name>
<organism evidence="1 2">
    <name type="scientific">Fusarium gaditjirri</name>
    <dbReference type="NCBI Taxonomy" id="282569"/>
    <lineage>
        <taxon>Eukaryota</taxon>
        <taxon>Fungi</taxon>
        <taxon>Dikarya</taxon>
        <taxon>Ascomycota</taxon>
        <taxon>Pezizomycotina</taxon>
        <taxon>Sordariomycetes</taxon>
        <taxon>Hypocreomycetidae</taxon>
        <taxon>Hypocreales</taxon>
        <taxon>Nectriaceae</taxon>
        <taxon>Fusarium</taxon>
        <taxon>Fusarium nisikadoi species complex</taxon>
    </lineage>
</organism>
<comment type="caution">
    <text evidence="1">The sequence shown here is derived from an EMBL/GenBank/DDBJ whole genome shotgun (WGS) entry which is preliminary data.</text>
</comment>
<evidence type="ECO:0000313" key="1">
    <source>
        <dbReference type="EMBL" id="KAF4958453.1"/>
    </source>
</evidence>
<proteinExistence type="predicted"/>
<dbReference type="EMBL" id="JABFAI010000052">
    <property type="protein sequence ID" value="KAF4958453.1"/>
    <property type="molecule type" value="Genomic_DNA"/>
</dbReference>
<dbReference type="InterPro" id="IPR014710">
    <property type="entry name" value="RmlC-like_jellyroll"/>
</dbReference>
<protein>
    <submittedName>
        <fullName evidence="1">Uncharacterized protein</fullName>
    </submittedName>
</protein>
<accession>A0A8H4TI57</accession>
<dbReference type="CDD" id="cd02208">
    <property type="entry name" value="cupin_RmlC-like"/>
    <property type="match status" value="1"/>
</dbReference>
<gene>
    <name evidence="1" type="ORF">FGADI_2375</name>
</gene>
<dbReference type="AlphaFoldDB" id="A0A8H4TI57"/>
<dbReference type="SUPFAM" id="SSF51182">
    <property type="entry name" value="RmlC-like cupins"/>
    <property type="match status" value="1"/>
</dbReference>
<dbReference type="Proteomes" id="UP000604273">
    <property type="component" value="Unassembled WGS sequence"/>
</dbReference>
<reference evidence="1" key="2">
    <citation type="submission" date="2020-05" db="EMBL/GenBank/DDBJ databases">
        <authorList>
            <person name="Kim H.-S."/>
            <person name="Proctor R.H."/>
            <person name="Brown D.W."/>
        </authorList>
    </citation>
    <scope>NUCLEOTIDE SEQUENCE</scope>
    <source>
        <strain evidence="1">NRRL 45417</strain>
    </source>
</reference>
<reference evidence="1" key="1">
    <citation type="journal article" date="2020" name="BMC Genomics">
        <title>Correction to: Identification and distribution of gene clusters required for synthesis of sphingolipid metabolism inhibitors in diverse species of the filamentous fungus Fusarium.</title>
        <authorList>
            <person name="Kim H.S."/>
            <person name="Lohmar J.M."/>
            <person name="Busman M."/>
            <person name="Brown D.W."/>
            <person name="Naumann T.A."/>
            <person name="Divon H.H."/>
            <person name="Lysoe E."/>
            <person name="Uhlig S."/>
            <person name="Proctor R.H."/>
        </authorList>
    </citation>
    <scope>NUCLEOTIDE SEQUENCE</scope>
    <source>
        <strain evidence="1">NRRL 45417</strain>
    </source>
</reference>
<dbReference type="InterPro" id="IPR011051">
    <property type="entry name" value="RmlC_Cupin_sf"/>
</dbReference>
<dbReference type="OrthoDB" id="504210at2759"/>
<evidence type="ECO:0000313" key="2">
    <source>
        <dbReference type="Proteomes" id="UP000604273"/>
    </source>
</evidence>